<gene>
    <name evidence="3" type="ORF">SAMN05192558_101336</name>
</gene>
<proteinExistence type="inferred from homology"/>
<evidence type="ECO:0000256" key="1">
    <source>
        <dbReference type="ARBA" id="ARBA00038310"/>
    </source>
</evidence>
<dbReference type="RefSeq" id="WP_091368876.1">
    <property type="nucleotide sequence ID" value="NZ_FNDV01000003.1"/>
</dbReference>
<dbReference type="GO" id="GO:0016787">
    <property type="term" value="F:hydrolase activity"/>
    <property type="evidence" value="ECO:0007669"/>
    <property type="project" value="InterPro"/>
</dbReference>
<reference evidence="4" key="1">
    <citation type="submission" date="2016-10" db="EMBL/GenBank/DDBJ databases">
        <authorList>
            <person name="Varghese N."/>
            <person name="Submissions S."/>
        </authorList>
    </citation>
    <scope>NUCLEOTIDE SEQUENCE [LARGE SCALE GENOMIC DNA]</scope>
    <source>
        <strain evidence="4">IBRC-M 10655</strain>
    </source>
</reference>
<name>A0A1H0FE93_9PSEU</name>
<dbReference type="PANTHER" id="PTHR43569:SF2">
    <property type="entry name" value="AMIDOHYDROLASE-RELATED DOMAIN-CONTAINING PROTEIN"/>
    <property type="match status" value="1"/>
</dbReference>
<accession>A0A1H0FE93</accession>
<dbReference type="Pfam" id="PF04909">
    <property type="entry name" value="Amidohydro_2"/>
    <property type="match status" value="1"/>
</dbReference>
<dbReference type="SUPFAM" id="SSF51556">
    <property type="entry name" value="Metallo-dependent hydrolases"/>
    <property type="match status" value="1"/>
</dbReference>
<dbReference type="Gene3D" id="3.20.20.140">
    <property type="entry name" value="Metal-dependent hydrolases"/>
    <property type="match status" value="1"/>
</dbReference>
<organism evidence="3 4">
    <name type="scientific">Actinokineospora alba</name>
    <dbReference type="NCBI Taxonomy" id="504798"/>
    <lineage>
        <taxon>Bacteria</taxon>
        <taxon>Bacillati</taxon>
        <taxon>Actinomycetota</taxon>
        <taxon>Actinomycetes</taxon>
        <taxon>Pseudonocardiales</taxon>
        <taxon>Pseudonocardiaceae</taxon>
        <taxon>Actinokineospora</taxon>
    </lineage>
</organism>
<dbReference type="InterPro" id="IPR006680">
    <property type="entry name" value="Amidohydro-rel"/>
</dbReference>
<dbReference type="PANTHER" id="PTHR43569">
    <property type="entry name" value="AMIDOHYDROLASE"/>
    <property type="match status" value="1"/>
</dbReference>
<dbReference type="STRING" id="504798.SAMN05421871_103534"/>
<dbReference type="EMBL" id="FNJB01000001">
    <property type="protein sequence ID" value="SDN92930.1"/>
    <property type="molecule type" value="Genomic_DNA"/>
</dbReference>
<evidence type="ECO:0000313" key="4">
    <source>
        <dbReference type="Proteomes" id="UP000199651"/>
    </source>
</evidence>
<evidence type="ECO:0000313" key="3">
    <source>
        <dbReference type="EMBL" id="SDN92930.1"/>
    </source>
</evidence>
<protein>
    <submittedName>
        <fullName evidence="3">L-fuconolactonase</fullName>
    </submittedName>
</protein>
<feature type="domain" description="Amidohydrolase-related" evidence="2">
    <location>
        <begin position="3"/>
        <end position="276"/>
    </location>
</feature>
<sequence length="278" mass="30359">MRVDAHHHVWDLAVRDQPWTSELPRLRRSFDFADLAPCLRANRIDATVLVQTITVAEETPEFLQLAEDTAEIAGVVGWVDLTAPDVADRLHELRAGPGGKWLVGIRHQVQGEPDDKWLCRAEVRRGLAAVAAAGLVFDLLVTSSQLPAAIDTARALPELSFVLDHAGKPPIALGETEPWRGDLSELATLPNVAVKLSGLVTEARPDWTTDDLLPYAEHALSSFGPDRVMFGSDWPVCLLAATYDEVLTVTEELTAQLSEDERAEVFGGTAVRWYGLGA</sequence>
<keyword evidence="4" id="KW-1185">Reference proteome</keyword>
<dbReference type="InterPro" id="IPR032466">
    <property type="entry name" value="Metal_Hydrolase"/>
</dbReference>
<dbReference type="InterPro" id="IPR052350">
    <property type="entry name" value="Metallo-dep_Lactonases"/>
</dbReference>
<evidence type="ECO:0000259" key="2">
    <source>
        <dbReference type="Pfam" id="PF04909"/>
    </source>
</evidence>
<dbReference type="Proteomes" id="UP000199651">
    <property type="component" value="Unassembled WGS sequence"/>
</dbReference>
<dbReference type="OrthoDB" id="5450317at2"/>
<comment type="similarity">
    <text evidence="1">Belongs to the metallo-dependent hydrolases superfamily.</text>
</comment>
<dbReference type="AlphaFoldDB" id="A0A1H0FE93"/>